<organism evidence="12 13">
    <name type="scientific">Reinekea forsetii</name>
    <dbReference type="NCBI Taxonomy" id="1336806"/>
    <lineage>
        <taxon>Bacteria</taxon>
        <taxon>Pseudomonadati</taxon>
        <taxon>Pseudomonadota</taxon>
        <taxon>Gammaproteobacteria</taxon>
        <taxon>Oceanospirillales</taxon>
        <taxon>Saccharospirillaceae</taxon>
        <taxon>Reinekea</taxon>
    </lineage>
</organism>
<dbReference type="GO" id="GO:0005737">
    <property type="term" value="C:cytoplasm"/>
    <property type="evidence" value="ECO:0007669"/>
    <property type="project" value="UniProtKB-SubCell"/>
</dbReference>
<evidence type="ECO:0000256" key="3">
    <source>
        <dbReference type="ARBA" id="ARBA00022741"/>
    </source>
</evidence>
<dbReference type="InterPro" id="IPR013822">
    <property type="entry name" value="Signal_recog_particl_SRP54_hlx"/>
</dbReference>
<evidence type="ECO:0000256" key="2">
    <source>
        <dbReference type="ARBA" id="ARBA00022490"/>
    </source>
</evidence>
<dbReference type="InterPro" id="IPR000897">
    <property type="entry name" value="SRP54_GTPase_dom"/>
</dbReference>
<evidence type="ECO:0000256" key="6">
    <source>
        <dbReference type="ARBA" id="ARBA00023136"/>
    </source>
</evidence>
<keyword evidence="6 10" id="KW-0472">Membrane</keyword>
<dbReference type="GO" id="GO:0005047">
    <property type="term" value="F:signal recognition particle binding"/>
    <property type="evidence" value="ECO:0007669"/>
    <property type="project" value="TreeGrafter"/>
</dbReference>
<keyword evidence="1 10" id="KW-1003">Cell membrane</keyword>
<dbReference type="SUPFAM" id="SSF52540">
    <property type="entry name" value="P-loop containing nucleoside triphosphate hydrolases"/>
    <property type="match status" value="1"/>
</dbReference>
<comment type="subcellular location">
    <subcellularLocation>
        <location evidence="10">Cell membrane</location>
        <topology evidence="10">Peripheral membrane protein</topology>
        <orientation evidence="10">Cytoplasmic side</orientation>
    </subcellularLocation>
    <subcellularLocation>
        <location evidence="10">Cytoplasm</location>
    </subcellularLocation>
</comment>
<dbReference type="GO" id="GO:0051301">
    <property type="term" value="P:cell division"/>
    <property type="evidence" value="ECO:0007669"/>
    <property type="project" value="UniProtKB-KW"/>
</dbReference>
<dbReference type="Gene3D" id="3.40.50.300">
    <property type="entry name" value="P-loop containing nucleotide triphosphate hydrolases"/>
    <property type="match status" value="1"/>
</dbReference>
<dbReference type="GO" id="GO:0005525">
    <property type="term" value="F:GTP binding"/>
    <property type="evidence" value="ECO:0007669"/>
    <property type="project" value="UniProtKB-UniRule"/>
</dbReference>
<dbReference type="EMBL" id="CP011797">
    <property type="protein sequence ID" value="ATX75630.1"/>
    <property type="molecule type" value="Genomic_DNA"/>
</dbReference>
<keyword evidence="7 10" id="KW-0675">Receptor</keyword>
<dbReference type="InterPro" id="IPR036225">
    <property type="entry name" value="SRP/SRP_N"/>
</dbReference>
<keyword evidence="5 10" id="KW-0342">GTP-binding</keyword>
<dbReference type="Gene3D" id="1.20.120.140">
    <property type="entry name" value="Signal recognition particle SRP54, nucleotide-binding domain"/>
    <property type="match status" value="1"/>
</dbReference>
<dbReference type="RefSeq" id="WP_100256023.1">
    <property type="nucleotide sequence ID" value="NZ_CP011797.1"/>
</dbReference>
<evidence type="ECO:0000256" key="1">
    <source>
        <dbReference type="ARBA" id="ARBA00022475"/>
    </source>
</evidence>
<evidence type="ECO:0000256" key="8">
    <source>
        <dbReference type="ARBA" id="ARBA00048027"/>
    </source>
</evidence>
<dbReference type="NCBIfam" id="TIGR00064">
    <property type="entry name" value="ftsY"/>
    <property type="match status" value="1"/>
</dbReference>
<dbReference type="PANTHER" id="PTHR43134:SF1">
    <property type="entry name" value="SIGNAL RECOGNITION PARTICLE RECEPTOR SUBUNIT ALPHA"/>
    <property type="match status" value="1"/>
</dbReference>
<keyword evidence="2 10" id="KW-0963">Cytoplasm</keyword>
<comment type="similarity">
    <text evidence="10">Belongs to the GTP-binding SRP family. FtsY subfamily.</text>
</comment>
<dbReference type="FunFam" id="1.20.120.140:FF:000002">
    <property type="entry name" value="Signal recognition particle receptor FtsY"/>
    <property type="match status" value="1"/>
</dbReference>
<dbReference type="InterPro" id="IPR004390">
    <property type="entry name" value="SR_rcpt_FtsY"/>
</dbReference>
<feature type="binding site" evidence="10">
    <location>
        <begin position="132"/>
        <end position="139"/>
    </location>
    <ligand>
        <name>GTP</name>
        <dbReference type="ChEBI" id="CHEBI:37565"/>
    </ligand>
</feature>
<evidence type="ECO:0000256" key="10">
    <source>
        <dbReference type="HAMAP-Rule" id="MF_00920"/>
    </source>
</evidence>
<dbReference type="PROSITE" id="PS00300">
    <property type="entry name" value="SRP54"/>
    <property type="match status" value="1"/>
</dbReference>
<dbReference type="GO" id="GO:0005886">
    <property type="term" value="C:plasma membrane"/>
    <property type="evidence" value="ECO:0007669"/>
    <property type="project" value="UniProtKB-SubCell"/>
</dbReference>
<gene>
    <name evidence="10 12" type="primary">ftsY</name>
    <name evidence="12" type="ORF">REIFOR_00458</name>
</gene>
<dbReference type="Pfam" id="PF02881">
    <property type="entry name" value="SRP54_N"/>
    <property type="match status" value="1"/>
</dbReference>
<proteinExistence type="inferred from homology"/>
<keyword evidence="4 10" id="KW-0378">Hydrolase</keyword>
<evidence type="ECO:0000313" key="13">
    <source>
        <dbReference type="Proteomes" id="UP000229757"/>
    </source>
</evidence>
<dbReference type="GO" id="GO:0006614">
    <property type="term" value="P:SRP-dependent cotranslational protein targeting to membrane"/>
    <property type="evidence" value="ECO:0007669"/>
    <property type="project" value="InterPro"/>
</dbReference>
<dbReference type="PANTHER" id="PTHR43134">
    <property type="entry name" value="SIGNAL RECOGNITION PARTICLE RECEPTOR SUBUNIT ALPHA"/>
    <property type="match status" value="1"/>
</dbReference>
<evidence type="ECO:0000256" key="9">
    <source>
        <dbReference type="ARBA" id="ARBA00053570"/>
    </source>
</evidence>
<evidence type="ECO:0000256" key="4">
    <source>
        <dbReference type="ARBA" id="ARBA00022801"/>
    </source>
</evidence>
<dbReference type="EC" id="3.6.5.4" evidence="10"/>
<dbReference type="Pfam" id="PF00448">
    <property type="entry name" value="SRP54"/>
    <property type="match status" value="1"/>
</dbReference>
<dbReference type="FunFam" id="3.40.50.300:FF:000053">
    <property type="entry name" value="Signal recognition particle receptor FtsY"/>
    <property type="match status" value="1"/>
</dbReference>
<feature type="binding site" evidence="10">
    <location>
        <begin position="214"/>
        <end position="218"/>
    </location>
    <ligand>
        <name>GTP</name>
        <dbReference type="ChEBI" id="CHEBI:37565"/>
    </ligand>
</feature>
<dbReference type="OrthoDB" id="9804720at2"/>
<keyword evidence="13" id="KW-1185">Reference proteome</keyword>
<dbReference type="CDD" id="cd17874">
    <property type="entry name" value="FtsY"/>
    <property type="match status" value="1"/>
</dbReference>
<dbReference type="InterPro" id="IPR003593">
    <property type="entry name" value="AAA+_ATPase"/>
</dbReference>
<dbReference type="InterPro" id="IPR042101">
    <property type="entry name" value="SRP54_N_sf"/>
</dbReference>
<protein>
    <recommendedName>
        <fullName evidence="10">Signal recognition particle receptor FtsY</fullName>
        <shortName evidence="10">SRP receptor</shortName>
        <ecNumber evidence="10">3.6.5.4</ecNumber>
    </recommendedName>
</protein>
<dbReference type="SMART" id="SM00962">
    <property type="entry name" value="SRP54"/>
    <property type="match status" value="1"/>
</dbReference>
<dbReference type="SMART" id="SM00963">
    <property type="entry name" value="SRP54_N"/>
    <property type="match status" value="1"/>
</dbReference>
<sequence length="330" mass="35492">MFGFSKRKDKQVNEEKSEIVTNGTWFSRVKAGLGKTRVQFSGGIAALLLGRKTLDDDTLEALETLLLSSDVGIDATQTILANLVERASRKTLKDGDALMQLLRETLIDLLTPIQAPLVIDQSKGPYVILVVGVNGVGKTTTIGKMTQRFQQEGHTVMLAAGDTFRAAAVEQLQAWGERHQVPVIAQHTGADCASVIFDAVQAAKSRKVDILIADTAGRLHNKAHLMTELEKVLRVMKKIDDSAPHEVLLVLDAGTGQNAISQTEAFTKSAPLTGIALTKLDGTARGGIIFALAKRFAIPVRFIGVGEQAADLNRFNAAEFVDALLDTPAL</sequence>
<dbReference type="SUPFAM" id="SSF47364">
    <property type="entry name" value="Domain of the SRP/SRP receptor G-proteins"/>
    <property type="match status" value="1"/>
</dbReference>
<dbReference type="InterPro" id="IPR027417">
    <property type="entry name" value="P-loop_NTPase"/>
</dbReference>
<name>A0A2K8KL16_9GAMM</name>
<dbReference type="HAMAP" id="MF_00920">
    <property type="entry name" value="FtsY"/>
    <property type="match status" value="1"/>
</dbReference>
<evidence type="ECO:0000256" key="5">
    <source>
        <dbReference type="ARBA" id="ARBA00023134"/>
    </source>
</evidence>
<keyword evidence="3 10" id="KW-0547">Nucleotide-binding</keyword>
<feature type="domain" description="SRP54-type proteins GTP-binding" evidence="11">
    <location>
        <begin position="299"/>
        <end position="312"/>
    </location>
</feature>
<evidence type="ECO:0000259" key="11">
    <source>
        <dbReference type="PROSITE" id="PS00300"/>
    </source>
</evidence>
<keyword evidence="12" id="KW-0131">Cell cycle</keyword>
<evidence type="ECO:0000313" key="12">
    <source>
        <dbReference type="EMBL" id="ATX75630.1"/>
    </source>
</evidence>
<dbReference type="GO" id="GO:0003924">
    <property type="term" value="F:GTPase activity"/>
    <property type="evidence" value="ECO:0007669"/>
    <property type="project" value="UniProtKB-UniRule"/>
</dbReference>
<evidence type="ECO:0000256" key="7">
    <source>
        <dbReference type="ARBA" id="ARBA00023170"/>
    </source>
</evidence>
<dbReference type="Proteomes" id="UP000229757">
    <property type="component" value="Chromosome"/>
</dbReference>
<accession>A0A2K8KL16</accession>
<keyword evidence="12" id="KW-0132">Cell division</keyword>
<dbReference type="AlphaFoldDB" id="A0A2K8KL16"/>
<feature type="binding site" evidence="10">
    <location>
        <begin position="278"/>
        <end position="281"/>
    </location>
    <ligand>
        <name>GTP</name>
        <dbReference type="ChEBI" id="CHEBI:37565"/>
    </ligand>
</feature>
<dbReference type="KEGG" id="rfo:REIFOR_00458"/>
<comment type="function">
    <text evidence="9 10">Involved in targeting and insertion of nascent membrane proteins into the cytoplasmic membrane. Acts as a receptor for the complex formed by the signal recognition particle (SRP) and the ribosome-nascent chain (RNC). Interaction with SRP-RNC leads to the transfer of the RNC complex to the Sec translocase for insertion into the membrane, the hydrolysis of GTP by both Ffh and FtsY, and the dissociation of the SRP-FtsY complex into the individual components.</text>
</comment>
<reference evidence="12 13" key="1">
    <citation type="journal article" date="2017" name="Environ. Microbiol.">
        <title>Genomic and physiological analyses of 'Reinekea forsetii' reveal a versatile opportunistic lifestyle during spring algae blooms.</title>
        <authorList>
            <person name="Avci B."/>
            <person name="Hahnke R.L."/>
            <person name="Chafee M."/>
            <person name="Fischer T."/>
            <person name="Gruber-Vodicka H."/>
            <person name="Tegetmeyer H.E."/>
            <person name="Harder J."/>
            <person name="Fuchs B.M."/>
            <person name="Amann R.I."/>
            <person name="Teeling H."/>
        </authorList>
    </citation>
    <scope>NUCLEOTIDE SEQUENCE [LARGE SCALE GENOMIC DNA]</scope>
    <source>
        <strain evidence="12 13">Hel1_31_D35</strain>
    </source>
</reference>
<comment type="subunit">
    <text evidence="10">Part of the signal recognition particle protein translocation system, which is composed of SRP and FtsY. SRP is a ribonucleoprotein composed of Ffh and a 4.5S RNA molecule.</text>
</comment>
<comment type="catalytic activity">
    <reaction evidence="8 10">
        <text>GTP + H2O = GDP + phosphate + H(+)</text>
        <dbReference type="Rhea" id="RHEA:19669"/>
        <dbReference type="ChEBI" id="CHEBI:15377"/>
        <dbReference type="ChEBI" id="CHEBI:15378"/>
        <dbReference type="ChEBI" id="CHEBI:37565"/>
        <dbReference type="ChEBI" id="CHEBI:43474"/>
        <dbReference type="ChEBI" id="CHEBI:58189"/>
        <dbReference type="EC" id="3.6.5.4"/>
    </reaction>
</comment>
<dbReference type="SMART" id="SM00382">
    <property type="entry name" value="AAA"/>
    <property type="match status" value="1"/>
</dbReference>